<evidence type="ECO:0000256" key="12">
    <source>
        <dbReference type="ARBA" id="ARBA00023163"/>
    </source>
</evidence>
<feature type="region of interest" description="Disordered" evidence="17">
    <location>
        <begin position="327"/>
        <end position="347"/>
    </location>
</feature>
<dbReference type="EMBL" id="JALLAZ020000740">
    <property type="protein sequence ID" value="KAL3788148.1"/>
    <property type="molecule type" value="Genomic_DNA"/>
</dbReference>
<feature type="compositionally biased region" description="Acidic residues" evidence="17">
    <location>
        <begin position="932"/>
        <end position="957"/>
    </location>
</feature>
<dbReference type="Gene3D" id="1.20.920.10">
    <property type="entry name" value="Bromodomain-like"/>
    <property type="match status" value="3"/>
</dbReference>
<dbReference type="InterPro" id="IPR038718">
    <property type="entry name" value="SNF2-like_sf"/>
</dbReference>
<evidence type="ECO:0000259" key="20">
    <source>
        <dbReference type="PROSITE" id="PS50016"/>
    </source>
</evidence>
<feature type="domain" description="HMG box" evidence="22">
    <location>
        <begin position="349"/>
        <end position="417"/>
    </location>
</feature>
<evidence type="ECO:0000256" key="7">
    <source>
        <dbReference type="ARBA" id="ARBA00022833"/>
    </source>
</evidence>
<keyword evidence="11 16" id="KW-0238">DNA-binding</keyword>
<feature type="region of interest" description="Disordered" evidence="17">
    <location>
        <begin position="920"/>
        <end position="1007"/>
    </location>
</feature>
<feature type="compositionally biased region" description="Basic and acidic residues" evidence="17">
    <location>
        <begin position="218"/>
        <end position="245"/>
    </location>
</feature>
<evidence type="ECO:0000259" key="22">
    <source>
        <dbReference type="PROSITE" id="PS50118"/>
    </source>
</evidence>
<dbReference type="InterPro" id="IPR014001">
    <property type="entry name" value="Helicase_ATP-bd"/>
</dbReference>
<evidence type="ECO:0000256" key="6">
    <source>
        <dbReference type="ARBA" id="ARBA00022801"/>
    </source>
</evidence>
<dbReference type="PROSITE" id="PS00598">
    <property type="entry name" value="CHROMO_1"/>
    <property type="match status" value="1"/>
</dbReference>
<dbReference type="InterPro" id="IPR027417">
    <property type="entry name" value="P-loop_NTPase"/>
</dbReference>
<name>A0ABD3PKG5_9STRA</name>
<dbReference type="InterPro" id="IPR001478">
    <property type="entry name" value="PDZ"/>
</dbReference>
<keyword evidence="2" id="KW-0479">Metal-binding</keyword>
<feature type="region of interest" description="Disordered" evidence="17">
    <location>
        <begin position="1154"/>
        <end position="1195"/>
    </location>
</feature>
<evidence type="ECO:0000256" key="11">
    <source>
        <dbReference type="ARBA" id="ARBA00023125"/>
    </source>
</evidence>
<evidence type="ECO:0000259" key="25">
    <source>
        <dbReference type="PROSITE" id="PS51194"/>
    </source>
</evidence>
<evidence type="ECO:0000256" key="9">
    <source>
        <dbReference type="ARBA" id="ARBA00023015"/>
    </source>
</evidence>
<dbReference type="Gene3D" id="3.40.50.10810">
    <property type="entry name" value="Tandem AAA-ATPase domain"/>
    <property type="match status" value="1"/>
</dbReference>
<dbReference type="SUPFAM" id="SSF57903">
    <property type="entry name" value="FYVE/PHD zinc finger"/>
    <property type="match status" value="1"/>
</dbReference>
<dbReference type="PROSITE" id="PS50118">
    <property type="entry name" value="HMG_BOX_2"/>
    <property type="match status" value="1"/>
</dbReference>
<feature type="region of interest" description="Disordered" evidence="17">
    <location>
        <begin position="1903"/>
        <end position="1930"/>
    </location>
</feature>
<feature type="region of interest" description="Disordered" evidence="17">
    <location>
        <begin position="1"/>
        <end position="141"/>
    </location>
</feature>
<keyword evidence="10 14" id="KW-0103">Bromodomain</keyword>
<feature type="compositionally biased region" description="Acidic residues" evidence="17">
    <location>
        <begin position="32"/>
        <end position="51"/>
    </location>
</feature>
<feature type="compositionally biased region" description="Basic and acidic residues" evidence="17">
    <location>
        <begin position="2257"/>
        <end position="2273"/>
    </location>
</feature>
<keyword evidence="3" id="KW-0677">Repeat</keyword>
<dbReference type="GO" id="GO:0008270">
    <property type="term" value="F:zinc ion binding"/>
    <property type="evidence" value="ECO:0007669"/>
    <property type="project" value="UniProtKB-KW"/>
</dbReference>
<dbReference type="Gene3D" id="3.30.40.10">
    <property type="entry name" value="Zinc/RING finger domain, C3HC4 (zinc finger)"/>
    <property type="match status" value="1"/>
</dbReference>
<dbReference type="PROSITE" id="PS51058">
    <property type="entry name" value="ZF_CXXC"/>
    <property type="match status" value="1"/>
</dbReference>
<feature type="compositionally biased region" description="Basic and acidic residues" evidence="17">
    <location>
        <begin position="1154"/>
        <end position="1176"/>
    </location>
</feature>
<dbReference type="Proteomes" id="UP001530315">
    <property type="component" value="Unassembled WGS sequence"/>
</dbReference>
<feature type="domain" description="Bromo" evidence="19">
    <location>
        <begin position="2478"/>
        <end position="2552"/>
    </location>
</feature>
<feature type="domain" description="Helicase ATP-binding" evidence="24">
    <location>
        <begin position="1306"/>
        <end position="1488"/>
    </location>
</feature>
<comment type="caution">
    <text evidence="26">The sequence shown here is derived from an EMBL/GenBank/DDBJ whole genome shotgun (WGS) entry which is preliminary data.</text>
</comment>
<dbReference type="Pfam" id="PF00176">
    <property type="entry name" value="SNF2-rel_dom"/>
    <property type="match status" value="1"/>
</dbReference>
<dbReference type="InterPro" id="IPR009071">
    <property type="entry name" value="HMG_box_dom"/>
</dbReference>
<dbReference type="Gene3D" id="1.10.30.10">
    <property type="entry name" value="High mobility group box domain"/>
    <property type="match status" value="1"/>
</dbReference>
<dbReference type="PROSITE" id="PS50106">
    <property type="entry name" value="PDZ"/>
    <property type="match status" value="1"/>
</dbReference>
<protein>
    <submittedName>
        <fullName evidence="26">Uncharacterized protein</fullName>
    </submittedName>
</protein>
<dbReference type="PANTHER" id="PTHR45623:SF11">
    <property type="entry name" value="KISMET, ISOFORM C"/>
    <property type="match status" value="1"/>
</dbReference>
<evidence type="ECO:0000259" key="18">
    <source>
        <dbReference type="PROSITE" id="PS50013"/>
    </source>
</evidence>
<dbReference type="CDD" id="cd18793">
    <property type="entry name" value="SF2_C_SNF"/>
    <property type="match status" value="1"/>
</dbReference>
<feature type="domain" description="PHD-type" evidence="20">
    <location>
        <begin position="548"/>
        <end position="600"/>
    </location>
</feature>
<dbReference type="GO" id="GO:0016787">
    <property type="term" value="F:hydrolase activity"/>
    <property type="evidence" value="ECO:0007669"/>
    <property type="project" value="UniProtKB-KW"/>
</dbReference>
<evidence type="ECO:0000259" key="24">
    <source>
        <dbReference type="PROSITE" id="PS51192"/>
    </source>
</evidence>
<dbReference type="SUPFAM" id="SSF52540">
    <property type="entry name" value="P-loop containing nucleoside triphosphate hydrolases"/>
    <property type="match status" value="2"/>
</dbReference>
<keyword evidence="13 16" id="KW-0539">Nucleus</keyword>
<feature type="region of interest" description="Disordered" evidence="17">
    <location>
        <begin position="2035"/>
        <end position="2078"/>
    </location>
</feature>
<dbReference type="PRINTS" id="PR00503">
    <property type="entry name" value="BROMODOMAIN"/>
</dbReference>
<dbReference type="PANTHER" id="PTHR45623">
    <property type="entry name" value="CHROMODOMAIN-HELICASE-DNA-BINDING PROTEIN 3-RELATED-RELATED"/>
    <property type="match status" value="1"/>
</dbReference>
<organism evidence="26 27">
    <name type="scientific">Stephanodiscus triporus</name>
    <dbReference type="NCBI Taxonomy" id="2934178"/>
    <lineage>
        <taxon>Eukaryota</taxon>
        <taxon>Sar</taxon>
        <taxon>Stramenopiles</taxon>
        <taxon>Ochrophyta</taxon>
        <taxon>Bacillariophyta</taxon>
        <taxon>Coscinodiscophyceae</taxon>
        <taxon>Thalassiosirophycidae</taxon>
        <taxon>Stephanodiscales</taxon>
        <taxon>Stephanodiscaceae</taxon>
        <taxon>Stephanodiscus</taxon>
    </lineage>
</organism>
<keyword evidence="8" id="KW-0067">ATP-binding</keyword>
<keyword evidence="6" id="KW-0378">Hydrolase</keyword>
<feature type="compositionally biased region" description="Basic residues" evidence="17">
    <location>
        <begin position="2370"/>
        <end position="2380"/>
    </location>
</feature>
<dbReference type="CDD" id="cd00084">
    <property type="entry name" value="HMG-box_SF"/>
    <property type="match status" value="1"/>
</dbReference>
<dbReference type="InterPro" id="IPR019787">
    <property type="entry name" value="Znf_PHD-finger"/>
</dbReference>
<dbReference type="Pfam" id="PF00385">
    <property type="entry name" value="Chromo"/>
    <property type="match status" value="1"/>
</dbReference>
<feature type="compositionally biased region" description="Basic and acidic residues" evidence="17">
    <location>
        <begin position="285"/>
        <end position="295"/>
    </location>
</feature>
<dbReference type="InterPro" id="IPR001487">
    <property type="entry name" value="Bromodomain"/>
</dbReference>
<evidence type="ECO:0000313" key="27">
    <source>
        <dbReference type="Proteomes" id="UP001530315"/>
    </source>
</evidence>
<evidence type="ECO:0000256" key="14">
    <source>
        <dbReference type="PROSITE-ProRule" id="PRU00035"/>
    </source>
</evidence>
<dbReference type="InterPro" id="IPR023780">
    <property type="entry name" value="Chromo_domain"/>
</dbReference>
<feature type="domain" description="Helicase C-terminal" evidence="25">
    <location>
        <begin position="1639"/>
        <end position="1819"/>
    </location>
</feature>
<dbReference type="InterPro" id="IPR013083">
    <property type="entry name" value="Znf_RING/FYVE/PHD"/>
</dbReference>
<evidence type="ECO:0000256" key="1">
    <source>
        <dbReference type="ARBA" id="ARBA00004123"/>
    </source>
</evidence>
<feature type="compositionally biased region" description="Basic and acidic residues" evidence="17">
    <location>
        <begin position="327"/>
        <end position="340"/>
    </location>
</feature>
<dbReference type="PROSITE" id="PS50013">
    <property type="entry name" value="CHROMO_2"/>
    <property type="match status" value="1"/>
</dbReference>
<dbReference type="SMART" id="SM00249">
    <property type="entry name" value="PHD"/>
    <property type="match status" value="1"/>
</dbReference>
<dbReference type="Pfam" id="PF00271">
    <property type="entry name" value="Helicase_C"/>
    <property type="match status" value="1"/>
</dbReference>
<evidence type="ECO:0000256" key="15">
    <source>
        <dbReference type="PROSITE-ProRule" id="PRU00146"/>
    </source>
</evidence>
<evidence type="ECO:0000259" key="19">
    <source>
        <dbReference type="PROSITE" id="PS50014"/>
    </source>
</evidence>
<gene>
    <name evidence="26" type="ORF">ACHAW5_006596</name>
</gene>
<feature type="compositionally biased region" description="Acidic residues" evidence="17">
    <location>
        <begin position="197"/>
        <end position="206"/>
    </location>
</feature>
<feature type="domain" description="Bromo" evidence="19">
    <location>
        <begin position="440"/>
        <end position="511"/>
    </location>
</feature>
<feature type="compositionally biased region" description="Acidic residues" evidence="17">
    <location>
        <begin position="246"/>
        <end position="270"/>
    </location>
</feature>
<dbReference type="Pfam" id="PF00439">
    <property type="entry name" value="Bromodomain"/>
    <property type="match status" value="3"/>
</dbReference>
<dbReference type="Gene3D" id="3.40.50.300">
    <property type="entry name" value="P-loop containing nucleotide triphosphate hydrolases"/>
    <property type="match status" value="1"/>
</dbReference>
<proteinExistence type="predicted"/>
<dbReference type="InterPro" id="IPR000953">
    <property type="entry name" value="Chromo/chromo_shadow_dom"/>
</dbReference>
<evidence type="ECO:0000259" key="23">
    <source>
        <dbReference type="PROSITE" id="PS51058"/>
    </source>
</evidence>
<dbReference type="SMART" id="SM00398">
    <property type="entry name" value="HMG"/>
    <property type="match status" value="1"/>
</dbReference>
<dbReference type="SMART" id="SM00487">
    <property type="entry name" value="DEXDc"/>
    <property type="match status" value="1"/>
</dbReference>
<evidence type="ECO:0000256" key="16">
    <source>
        <dbReference type="PROSITE-ProRule" id="PRU00267"/>
    </source>
</evidence>
<keyword evidence="12" id="KW-0804">Transcription</keyword>
<evidence type="ECO:0000259" key="21">
    <source>
        <dbReference type="PROSITE" id="PS50106"/>
    </source>
</evidence>
<keyword evidence="7" id="KW-0862">Zinc</keyword>
<comment type="subcellular location">
    <subcellularLocation>
        <location evidence="1">Nucleus</location>
    </subcellularLocation>
</comment>
<dbReference type="CDD" id="cd04369">
    <property type="entry name" value="Bromodomain"/>
    <property type="match status" value="3"/>
</dbReference>
<keyword evidence="9" id="KW-0805">Transcription regulation</keyword>
<feature type="domain" description="PDZ" evidence="21">
    <location>
        <begin position="825"/>
        <end position="875"/>
    </location>
</feature>
<reference evidence="26 27" key="1">
    <citation type="submission" date="2024-10" db="EMBL/GenBank/DDBJ databases">
        <title>Updated reference genomes for cyclostephanoid diatoms.</title>
        <authorList>
            <person name="Roberts W.R."/>
            <person name="Alverson A.J."/>
        </authorList>
    </citation>
    <scope>NUCLEOTIDE SEQUENCE [LARGE SCALE GENOMIC DNA]</scope>
    <source>
        <strain evidence="26 27">AJA276-08</strain>
    </source>
</reference>
<feature type="region of interest" description="Disordered" evidence="17">
    <location>
        <begin position="2326"/>
        <end position="2423"/>
    </location>
</feature>
<feature type="compositionally biased region" description="Basic and acidic residues" evidence="17">
    <location>
        <begin position="2051"/>
        <end position="2062"/>
    </location>
</feature>
<dbReference type="SMART" id="SM00490">
    <property type="entry name" value="HELICc"/>
    <property type="match status" value="1"/>
</dbReference>
<evidence type="ECO:0000256" key="8">
    <source>
        <dbReference type="ARBA" id="ARBA00022840"/>
    </source>
</evidence>
<feature type="domain" description="CXXC-type" evidence="23">
    <location>
        <begin position="2275"/>
        <end position="2316"/>
    </location>
</feature>
<evidence type="ECO:0000256" key="4">
    <source>
        <dbReference type="ARBA" id="ARBA00022741"/>
    </source>
</evidence>
<evidence type="ECO:0000256" key="2">
    <source>
        <dbReference type="ARBA" id="ARBA00022723"/>
    </source>
</evidence>
<evidence type="ECO:0000313" key="26">
    <source>
        <dbReference type="EMBL" id="KAL3788148.1"/>
    </source>
</evidence>
<feature type="compositionally biased region" description="Basic and acidic residues" evidence="17">
    <location>
        <begin position="62"/>
        <end position="71"/>
    </location>
</feature>
<evidence type="ECO:0000256" key="10">
    <source>
        <dbReference type="ARBA" id="ARBA00023117"/>
    </source>
</evidence>
<dbReference type="SUPFAM" id="SSF54160">
    <property type="entry name" value="Chromo domain-like"/>
    <property type="match status" value="2"/>
</dbReference>
<dbReference type="InterPro" id="IPR036910">
    <property type="entry name" value="HMG_box_dom_sf"/>
</dbReference>
<accession>A0ABD3PKG5</accession>
<keyword evidence="4" id="KW-0547">Nucleotide-binding</keyword>
<dbReference type="Gene3D" id="2.40.50.40">
    <property type="match status" value="2"/>
</dbReference>
<dbReference type="InterPro" id="IPR036427">
    <property type="entry name" value="Bromodomain-like_sf"/>
</dbReference>
<feature type="region of interest" description="Disordered" evidence="17">
    <location>
        <begin position="2257"/>
        <end position="2285"/>
    </location>
</feature>
<feature type="compositionally biased region" description="Basic residues" evidence="17">
    <location>
        <begin position="2389"/>
        <end position="2398"/>
    </location>
</feature>
<dbReference type="SUPFAM" id="SSF47370">
    <property type="entry name" value="Bromodomain"/>
    <property type="match status" value="3"/>
</dbReference>
<feature type="region of interest" description="Disordered" evidence="17">
    <location>
        <begin position="187"/>
        <end position="309"/>
    </location>
</feature>
<dbReference type="InterPro" id="IPR002857">
    <property type="entry name" value="Znf_CXXC"/>
</dbReference>
<dbReference type="PROSITE" id="PS50016">
    <property type="entry name" value="ZF_PHD_2"/>
    <property type="match status" value="1"/>
</dbReference>
<feature type="DNA-binding region" description="HMG box" evidence="16">
    <location>
        <begin position="349"/>
        <end position="417"/>
    </location>
</feature>
<dbReference type="PROSITE" id="PS51194">
    <property type="entry name" value="HELICASE_CTER"/>
    <property type="match status" value="1"/>
</dbReference>
<feature type="compositionally biased region" description="Acidic residues" evidence="17">
    <location>
        <begin position="77"/>
        <end position="92"/>
    </location>
</feature>
<feature type="domain" description="Bromo" evidence="19">
    <location>
        <begin position="2151"/>
        <end position="2213"/>
    </location>
</feature>
<dbReference type="GO" id="GO:0003677">
    <property type="term" value="F:DNA binding"/>
    <property type="evidence" value="ECO:0007669"/>
    <property type="project" value="UniProtKB-UniRule"/>
</dbReference>
<dbReference type="InterPro" id="IPR023779">
    <property type="entry name" value="Chromodomain_CS"/>
</dbReference>
<dbReference type="InterPro" id="IPR001650">
    <property type="entry name" value="Helicase_C-like"/>
</dbReference>
<dbReference type="InterPro" id="IPR001965">
    <property type="entry name" value="Znf_PHD"/>
</dbReference>
<keyword evidence="27" id="KW-1185">Reference proteome</keyword>
<evidence type="ECO:0000256" key="17">
    <source>
        <dbReference type="SAM" id="MobiDB-lite"/>
    </source>
</evidence>
<evidence type="ECO:0000256" key="13">
    <source>
        <dbReference type="ARBA" id="ARBA00023242"/>
    </source>
</evidence>
<dbReference type="InterPro" id="IPR000330">
    <property type="entry name" value="SNF2_N"/>
</dbReference>
<keyword evidence="5 15" id="KW-0863">Zinc-finger</keyword>
<dbReference type="PROSITE" id="PS50014">
    <property type="entry name" value="BROMODOMAIN_2"/>
    <property type="match status" value="3"/>
</dbReference>
<dbReference type="Pfam" id="PF00628">
    <property type="entry name" value="PHD"/>
    <property type="match status" value="1"/>
</dbReference>
<dbReference type="InterPro" id="IPR016197">
    <property type="entry name" value="Chromo-like_dom_sf"/>
</dbReference>
<dbReference type="SMART" id="SM00298">
    <property type="entry name" value="CHROMO"/>
    <property type="match status" value="2"/>
</dbReference>
<evidence type="ECO:0000256" key="3">
    <source>
        <dbReference type="ARBA" id="ARBA00022737"/>
    </source>
</evidence>
<dbReference type="GO" id="GO:0005524">
    <property type="term" value="F:ATP binding"/>
    <property type="evidence" value="ECO:0007669"/>
    <property type="project" value="UniProtKB-KW"/>
</dbReference>
<feature type="compositionally biased region" description="Basic residues" evidence="17">
    <location>
        <begin position="108"/>
        <end position="117"/>
    </location>
</feature>
<dbReference type="PROSITE" id="PS51192">
    <property type="entry name" value="HELICASE_ATP_BIND_1"/>
    <property type="match status" value="1"/>
</dbReference>
<dbReference type="InterPro" id="IPR011011">
    <property type="entry name" value="Znf_FYVE_PHD"/>
</dbReference>
<dbReference type="GO" id="GO:0005634">
    <property type="term" value="C:nucleus"/>
    <property type="evidence" value="ECO:0007669"/>
    <property type="project" value="UniProtKB-SubCell"/>
</dbReference>
<evidence type="ECO:0000256" key="5">
    <source>
        <dbReference type="ARBA" id="ARBA00022771"/>
    </source>
</evidence>
<dbReference type="Pfam" id="PF00505">
    <property type="entry name" value="HMG_box"/>
    <property type="match status" value="1"/>
</dbReference>
<sequence length="2577" mass="291418">MSQQESAANPGGGRSRRARKQVNYGIEQTFSDLDEDVFEDEPPPPEYEDDGTPSIECIVGRRPIDDARDRTTGTTTNDDDVDDDEDDDDEEHDGPTKAQRRRTDGGGSRKRRRRRGKGTAALVVGDDDDDAAAETNDVAGRSEMDYEYLIKYKGRSYLHLEWKTAADLESMNSKAKTIYRRFLKKLEAGGGGGAGEQDQEDLEDPTVDPSYTEPGRILAEEEHEITVELSDKELLKWEREQKRDMDESDADDDDDGKGDDVDDDDDDDDEAAAKKKDKGGGVGGAEEKKEERMEVESDETKDDVGVEIGEPGTMTIELLRRIVARDDPYYPKHPDSDNPYRDGYFTEPPRKPRPSYLFYQGIYRSYFGKKYPKKSLPEIMTMLGESWKNLTEAQQAPYVIMANEEAAVYEREKALLEKAQRPTEMWQPVRRCHAVLDRLCEDPFASVFLEPVDTTVFTDYLDIVDSPMDLRTAREKLRHVKNWMGPEVFARDVRKIWNNCKIYNQHGSQIWHVADYMSKLFERLYHAWVLDFRDRYLRWANPVARPWEPSCRVCDGACKAPDGHMVLCDHCDAMYGIHCLKPKLRKVPKGAWHCPACAPKVGKSRTVSILSAVTEQAARKRAEMGDIPKKQVKQKMFLVKWAGLGYEHCTWETQEDINDDAIIAEFRRIEGVVPEEPNLTERDVRAVIESAVAIAPGYAGGGAEIAALRSQLHAQTRSFQFKKFGMDTPQLLGAECGPREKLMTSPDHRHHTEVSSIVEELVWKVANNDLDLSNCHHQSSLPPLLNGEYDVVIPVTPIGLMLNVGEHAGGVAFLGYRQYPDGSKGPAEIKNLIRRTGDMIIAVNGRSTVKKTFKEIIPMLRESTAFAYMRLVHQESMADGGFTTSCGPLGRYLYDDLSMAFKMDRRRLLAKRSLALIRSEEEKDGDSTSSDDAADGLDDDSDSEESVSDIEPDSEDEALLKEKPSMFSDDSSDSTDDSRRIGNASSEDASGANEIVQPQGDMKENEATAAEKEIKVLLEAPQLESVVHKQESTRHLAYRVLGIDVGYSSDEGGDEDVAYYIDGVDCTFTRANEILTKPSPKVSNEDGEADGADLDRNEIANLKKLPLKKTDFSVIGKQTQLQVAIALTSQEPDVDDFDNYPLPSAKQIAAEKQRLEDEAKKAEEEARQLEEQKQKEAAALQEAAKPRKKSSTKVEQISSLTSEVVRIWANAEDASTTLQIPLEAIQTLLRGIYDAELGDEIGGYRWRYADADAIVTEKASSGRDSKKGREAYLQFREKLYDPKVPHIYKNENKLRDYQVDGVNWLSSCYYKRLGCILADEMGLGKTVQIVSYLEHLHRVEKISGPFLVVVPLSTVEHWRREFEGWTDMQCCVYHDRQRQWRDVLREYEWYYEDRPHTPDYLKFNVLVTTYDTLIGDFDVIGDVPWRVAVVDEAHRLRNIKGKLLECMKEISAKGTLKYGYQSRVLMTGTPLQNNTQELWTLLNFIEPSLFRSMEEFDQNFGNMANREQVEALQRKISPFMLRRVKEDVAKDIPAKEETVIDVELTSIQKQYYRAIFEHNHAFLSMGSLKAAAPKLMNIQMELRKCCNHPFLLDGVESREMEKRHEALRQSGELDNKNPDEQHEILNHYGYVLSSGKMVLLDKLLPKLRAEGHKVLIFSQFVKMLDLISDYCEFRDFRYERLDGRVRGNERQKAIDRFETEKDSFLFLLSTRAGGVGINLTAADICIIYDSDWNPQNDVQAQARCHRIGQTKDVMIYRLVTSRTFEQEMFDRASKKLGLEQAILGTFGQDNDDDKPTSKEMEQLLKRGAYALLEDENDEIGKEFVADDIESILEKRTRTRVVEGAKTATWLNKKGMNVTKSKFASESESAGIDVDDPLFWQKVMPDFVTPEILLNKISEMEDAIEKPVKGRPKTGQATGENDAKGLSRGNQRKVNEFMADLKGVMEDIFEQDREDALSPSDKATCQKLLLCISVKHKLFNASQRATAQKMLDSLDGDRRRKCRTSNIGIETIDDSFSAPSIRKELLIVSSKKKRIRGRKQSKADDEESDTDDERKQKKNKSPDSEVLDEDGFLKHSDDEGEWSDVDDDIYKSGKKSISMKELKRRREWGAGKDPVKLASMPWPVFPRNSLAKVLGTLLDEVIKIDKANLGIFCVPVPKDLFPDYYQLIKQPMDYGTMKNKLEQGEYRSAQAMQKDFALVNANCLQFNAQDSDIVREAQRQTLMRPKLLKEAALKNFLFICDDGNVIDVYDDDVDKVNKAKTPKRDNDAKKEMKAKTPPKKPTGKHVACGECEACKRKACKKCNPCLSKRRCANRACTNTTWVAFKSSGKSGPKKGGADDEASSDDTDKQEAPKPKIRIRLSSGKNATAKSSAKKQGSKRKATAQTTKNGNARKKAKHSIAKAPPSSSSSSSDESDDEEEDEEKLEEMFDAIQLQSESEKLDGTWEAARYFSTRLGPWRLPERIESKFKDVAKITLSLMSKADDYDIFKEPVTESVVPGYSEIITKPMDFLTMKSKVEGGKYGEGSDAAAKFYGDFLLVFDNCYKFNDGIGEVVDEAKLVLQTMPLAFAKSCQEVLRST</sequence>
<feature type="domain" description="Chromo" evidence="18">
    <location>
        <begin position="612"/>
        <end position="678"/>
    </location>
</feature>
<dbReference type="InterPro" id="IPR049730">
    <property type="entry name" value="SNF2/RAD54-like_C"/>
</dbReference>
<dbReference type="SUPFAM" id="SSF47095">
    <property type="entry name" value="HMG-box"/>
    <property type="match status" value="1"/>
</dbReference>
<feature type="compositionally biased region" description="Acidic residues" evidence="17">
    <location>
        <begin position="2411"/>
        <end position="2423"/>
    </location>
</feature>
<dbReference type="SMART" id="SM00297">
    <property type="entry name" value="BROMO"/>
    <property type="match status" value="3"/>
</dbReference>